<sequence length="880" mass="94180">MSVVSDSAYVLDPFGASGTPPEVSDGATHTGWDWGVGVPAQKQAAVEDLPPVASNSVAATAAAAAASVIPQKTHSIDTSQMILAQGSSNKRPLSISLCGIESLQSAADAAAQEQVFAASLVDSAVFKRDAMGIITDPLAVFRTSDGKYSQSEPLVMSLIAQLAFGESLDGFNMAAPTGADAEGIVTIAESQREHKPDANDGTEGLKTSSKEAGEDRDAVEPAAAGVSDAATATETKPVGGRRWWQWGQRNTPALTITTAATNLPTSVVHAQTMPAPGGTDDKPVMPADAVSINIPPRRDIHSDGAADDYDDEEEEARFAQHTHYAKTLRLTSAQLKSLGLQRGANTVKFLVPSNKAYCEAKIFYYRHDTQIVISDIDGTITKSDALGHLFNMVGKDWTHTGVAKLYTDIARNGYEILYLTSRAIGQAAGTRVFLDTVKQGDYILPLGPLLLSPDRLFTSFHREVIMRRPHEFKMACLRDIKNLFDGASPFYAGFGNRITDAMSYRSVNVPVSRICTIDTSGEVKLELLPGYRSSYVKMNDLVDMMFPPLSSKLDPKFNDWEYWKTSLPSIDGDLAEIEAQLEAEKEAKRQEEERERLHKAALEDGRKSPSIFTRATRATRAASSVQPIDAVPPSLSPSQTAIGADSRARADSWAPPPPPQQLPPSPPVGASDSLEQTTVVQPPLVAVPTPQSGMALVQPIGIPPSRDTSSGSGRGDTTQRVSSMASNGSVSSNGNSRMSMLQKVNPFNLVRGSSPPAPANGINSNSGVEQSAFPQLKGSPPRTSELNNGGGSQLSLTDDPDVAAAASRLVPQFSKVSIESKNASDDEEYSDADDVDSEIDDSEIDDSEIDNDDDDEDDGDDEIDQETMNIIHDLDEIQYL</sequence>
<comment type="caution">
    <text evidence="1">The sequence shown here is derived from an EMBL/GenBank/DDBJ whole genome shotgun (WGS) entry which is preliminary data.</text>
</comment>
<organism evidence="1 2">
    <name type="scientific">Linderina macrospora</name>
    <dbReference type="NCBI Taxonomy" id="4868"/>
    <lineage>
        <taxon>Eukaryota</taxon>
        <taxon>Fungi</taxon>
        <taxon>Fungi incertae sedis</taxon>
        <taxon>Zoopagomycota</taxon>
        <taxon>Kickxellomycotina</taxon>
        <taxon>Kickxellomycetes</taxon>
        <taxon>Kickxellales</taxon>
        <taxon>Kickxellaceae</taxon>
        <taxon>Linderina</taxon>
    </lineage>
</organism>
<keyword evidence="1" id="KW-0378">Hydrolase</keyword>
<keyword evidence="2" id="KW-1185">Reference proteome</keyword>
<dbReference type="EMBL" id="JANBPW010000245">
    <property type="protein sequence ID" value="KAJ1950259.1"/>
    <property type="molecule type" value="Genomic_DNA"/>
</dbReference>
<gene>
    <name evidence="1" type="primary">ned1_1</name>
    <name evidence="1" type="ORF">FBU59_000763</name>
</gene>
<dbReference type="Proteomes" id="UP001150603">
    <property type="component" value="Unassembled WGS sequence"/>
</dbReference>
<name>A0ACC1JFV1_9FUNG</name>
<dbReference type="EC" id="3.1.3.4" evidence="1"/>
<protein>
    <submittedName>
        <fullName evidence="1">Lipin Ned1</fullName>
        <ecNumber evidence="1">3.1.3.4</ecNumber>
    </submittedName>
</protein>
<proteinExistence type="predicted"/>
<accession>A0ACC1JFV1</accession>
<evidence type="ECO:0000313" key="1">
    <source>
        <dbReference type="EMBL" id="KAJ1950259.1"/>
    </source>
</evidence>
<reference evidence="1" key="1">
    <citation type="submission" date="2022-07" db="EMBL/GenBank/DDBJ databases">
        <title>Phylogenomic reconstructions and comparative analyses of Kickxellomycotina fungi.</title>
        <authorList>
            <person name="Reynolds N.K."/>
            <person name="Stajich J.E."/>
            <person name="Barry K."/>
            <person name="Grigoriev I.V."/>
            <person name="Crous P."/>
            <person name="Smith M.E."/>
        </authorList>
    </citation>
    <scope>NUCLEOTIDE SEQUENCE</scope>
    <source>
        <strain evidence="1">NRRL 5244</strain>
    </source>
</reference>
<evidence type="ECO:0000313" key="2">
    <source>
        <dbReference type="Proteomes" id="UP001150603"/>
    </source>
</evidence>